<dbReference type="EMBL" id="ML986484">
    <property type="protein sequence ID" value="KAF2280663.1"/>
    <property type="molecule type" value="Genomic_DNA"/>
</dbReference>
<name>A0A6A6JX72_WESOR</name>
<dbReference type="AlphaFoldDB" id="A0A6A6JX72"/>
<dbReference type="GeneID" id="54555223"/>
<organism evidence="1 2">
    <name type="scientific">Westerdykella ornata</name>
    <dbReference type="NCBI Taxonomy" id="318751"/>
    <lineage>
        <taxon>Eukaryota</taxon>
        <taxon>Fungi</taxon>
        <taxon>Dikarya</taxon>
        <taxon>Ascomycota</taxon>
        <taxon>Pezizomycotina</taxon>
        <taxon>Dothideomycetes</taxon>
        <taxon>Pleosporomycetidae</taxon>
        <taxon>Pleosporales</taxon>
        <taxon>Sporormiaceae</taxon>
        <taxon>Westerdykella</taxon>
    </lineage>
</organism>
<sequence length="216" mass="24075">MWTAGWGLDVEDARCKAYIGWEVSTLLYTPSLSPPQACVGEALGSSHSSVEVKSTVPSHVTMVLEARARGMKGILESWNLFILRTQFRTVSKFSARPSSLLSTVYPGYRVLFRLYGYGFAEAAQRPNTTFEVDGERRKRIKSFTTALPISKPPRPHSPWSHRSPLPPLGCCKLKSFPVTTSLCEGPHLPLSPHRPIDLWEFGVDRHSCRCICPSCP</sequence>
<dbReference type="RefSeq" id="XP_033658201.1">
    <property type="nucleotide sequence ID" value="XM_033802048.1"/>
</dbReference>
<evidence type="ECO:0000313" key="1">
    <source>
        <dbReference type="EMBL" id="KAF2280663.1"/>
    </source>
</evidence>
<proteinExistence type="predicted"/>
<dbReference type="Proteomes" id="UP000800097">
    <property type="component" value="Unassembled WGS sequence"/>
</dbReference>
<keyword evidence="2" id="KW-1185">Reference proteome</keyword>
<gene>
    <name evidence="1" type="ORF">EI97DRAFT_4817</name>
</gene>
<evidence type="ECO:0000313" key="2">
    <source>
        <dbReference type="Proteomes" id="UP000800097"/>
    </source>
</evidence>
<reference evidence="1" key="1">
    <citation type="journal article" date="2020" name="Stud. Mycol.">
        <title>101 Dothideomycetes genomes: a test case for predicting lifestyles and emergence of pathogens.</title>
        <authorList>
            <person name="Haridas S."/>
            <person name="Albert R."/>
            <person name="Binder M."/>
            <person name="Bloem J."/>
            <person name="Labutti K."/>
            <person name="Salamov A."/>
            <person name="Andreopoulos B."/>
            <person name="Baker S."/>
            <person name="Barry K."/>
            <person name="Bills G."/>
            <person name="Bluhm B."/>
            <person name="Cannon C."/>
            <person name="Castanera R."/>
            <person name="Culley D."/>
            <person name="Daum C."/>
            <person name="Ezra D."/>
            <person name="Gonzalez J."/>
            <person name="Henrissat B."/>
            <person name="Kuo A."/>
            <person name="Liang C."/>
            <person name="Lipzen A."/>
            <person name="Lutzoni F."/>
            <person name="Magnuson J."/>
            <person name="Mondo S."/>
            <person name="Nolan M."/>
            <person name="Ohm R."/>
            <person name="Pangilinan J."/>
            <person name="Park H.-J."/>
            <person name="Ramirez L."/>
            <person name="Alfaro M."/>
            <person name="Sun H."/>
            <person name="Tritt A."/>
            <person name="Yoshinaga Y."/>
            <person name="Zwiers L.-H."/>
            <person name="Turgeon B."/>
            <person name="Goodwin S."/>
            <person name="Spatafora J."/>
            <person name="Crous P."/>
            <person name="Grigoriev I."/>
        </authorList>
    </citation>
    <scope>NUCLEOTIDE SEQUENCE</scope>
    <source>
        <strain evidence="1">CBS 379.55</strain>
    </source>
</reference>
<accession>A0A6A6JX72</accession>
<protein>
    <submittedName>
        <fullName evidence="1">Uncharacterized protein</fullName>
    </submittedName>
</protein>